<reference evidence="2 3" key="1">
    <citation type="submission" date="2014-06" db="EMBL/GenBank/DDBJ databases">
        <authorList>
            <person name="Swart Estienne"/>
        </authorList>
    </citation>
    <scope>NUCLEOTIDE SEQUENCE [LARGE SCALE GENOMIC DNA]</scope>
    <source>
        <strain evidence="2 3">130c</strain>
    </source>
</reference>
<keyword evidence="1" id="KW-0732">Signal</keyword>
<gene>
    <name evidence="2" type="primary">Contig10868.g549</name>
    <name evidence="2" type="ORF">STYLEM_11137</name>
</gene>
<evidence type="ECO:0000313" key="3">
    <source>
        <dbReference type="Proteomes" id="UP000039865"/>
    </source>
</evidence>
<accession>A0A078AIM3</accession>
<feature type="signal peptide" evidence="1">
    <location>
        <begin position="1"/>
        <end position="24"/>
    </location>
</feature>
<protein>
    <submittedName>
        <fullName evidence="2">Uncharacterized protein</fullName>
    </submittedName>
</protein>
<sequence length="252" mass="30081">MSKNLNLAVKIAVVLISFFCFSQASIVKEYSSYNELYILQNTRISFEEFKEFMIKNLGGQVDEPIDRSVLRQQLAYYLKQQLVRFFEFIIISQKIQGFNQDPNQFDQNTEDIVLFLSHKAAKDFIMKQNLQQFSWSQVNKLMFEVNEVNQDKIYRKPQTLHSNKLLDYTNSIVIEMSNFIIDKILEHKLSWDSTVFNLATQRETIQMISDQAGIEIMSYFLFKLIYDDNRRYAYERIEQFDNFDEYLPISKY</sequence>
<organism evidence="2 3">
    <name type="scientific">Stylonychia lemnae</name>
    <name type="common">Ciliate</name>
    <dbReference type="NCBI Taxonomy" id="5949"/>
    <lineage>
        <taxon>Eukaryota</taxon>
        <taxon>Sar</taxon>
        <taxon>Alveolata</taxon>
        <taxon>Ciliophora</taxon>
        <taxon>Intramacronucleata</taxon>
        <taxon>Spirotrichea</taxon>
        <taxon>Stichotrichia</taxon>
        <taxon>Sporadotrichida</taxon>
        <taxon>Oxytrichidae</taxon>
        <taxon>Stylonychinae</taxon>
        <taxon>Stylonychia</taxon>
    </lineage>
</organism>
<dbReference type="AlphaFoldDB" id="A0A078AIM3"/>
<evidence type="ECO:0000256" key="1">
    <source>
        <dbReference type="SAM" id="SignalP"/>
    </source>
</evidence>
<proteinExistence type="predicted"/>
<feature type="chain" id="PRO_5001729527" evidence="1">
    <location>
        <begin position="25"/>
        <end position="252"/>
    </location>
</feature>
<name>A0A078AIM3_STYLE</name>
<dbReference type="InParanoid" id="A0A078AIM3"/>
<dbReference type="EMBL" id="CCKQ01010587">
    <property type="protein sequence ID" value="CDW82110.1"/>
    <property type="molecule type" value="Genomic_DNA"/>
</dbReference>
<keyword evidence="3" id="KW-1185">Reference proteome</keyword>
<dbReference type="Proteomes" id="UP000039865">
    <property type="component" value="Unassembled WGS sequence"/>
</dbReference>
<evidence type="ECO:0000313" key="2">
    <source>
        <dbReference type="EMBL" id="CDW82110.1"/>
    </source>
</evidence>